<organism evidence="1 2">
    <name type="scientific">Rhynchophorus ferrugineus</name>
    <name type="common">Red palm weevil</name>
    <name type="synonym">Curculio ferrugineus</name>
    <dbReference type="NCBI Taxonomy" id="354439"/>
    <lineage>
        <taxon>Eukaryota</taxon>
        <taxon>Metazoa</taxon>
        <taxon>Ecdysozoa</taxon>
        <taxon>Arthropoda</taxon>
        <taxon>Hexapoda</taxon>
        <taxon>Insecta</taxon>
        <taxon>Pterygota</taxon>
        <taxon>Neoptera</taxon>
        <taxon>Endopterygota</taxon>
        <taxon>Coleoptera</taxon>
        <taxon>Polyphaga</taxon>
        <taxon>Cucujiformia</taxon>
        <taxon>Curculionidae</taxon>
        <taxon>Dryophthorinae</taxon>
        <taxon>Rhynchophorus</taxon>
    </lineage>
</organism>
<evidence type="ECO:0000313" key="1">
    <source>
        <dbReference type="EMBL" id="KAF7267155.1"/>
    </source>
</evidence>
<dbReference type="EMBL" id="JAACXV010014461">
    <property type="protein sequence ID" value="KAF7267155.1"/>
    <property type="molecule type" value="Genomic_DNA"/>
</dbReference>
<dbReference type="AlphaFoldDB" id="A0A834HRA8"/>
<reference evidence="1" key="1">
    <citation type="submission" date="2020-08" db="EMBL/GenBank/DDBJ databases">
        <title>Genome sequencing and assembly of the red palm weevil Rhynchophorus ferrugineus.</title>
        <authorList>
            <person name="Dias G.B."/>
            <person name="Bergman C.M."/>
            <person name="Manee M."/>
        </authorList>
    </citation>
    <scope>NUCLEOTIDE SEQUENCE</scope>
    <source>
        <strain evidence="1">AA-2017</strain>
        <tissue evidence="1">Whole larva</tissue>
    </source>
</reference>
<evidence type="ECO:0000313" key="2">
    <source>
        <dbReference type="Proteomes" id="UP000625711"/>
    </source>
</evidence>
<accession>A0A834HRA8</accession>
<sequence>MKMRLMLYNKKSAIIRTSAFVTVKPGIFPQIVRTQISGGVSVDLQRVENDSITEEHLPASNFPKDCVPVPECRESDGVITPFWSSLGRNTQRSAGKWSFVSCFGVIFGAIPKGCGMLRAPAELIVVRPRPPYFSTLFRVFFLSPFHIHPGRGHCTNIFNKSSNFLSLFLL</sequence>
<keyword evidence="2" id="KW-1185">Reference proteome</keyword>
<protein>
    <submittedName>
        <fullName evidence="1">Uncharacterized protein</fullName>
    </submittedName>
</protein>
<comment type="caution">
    <text evidence="1">The sequence shown here is derived from an EMBL/GenBank/DDBJ whole genome shotgun (WGS) entry which is preliminary data.</text>
</comment>
<dbReference type="Proteomes" id="UP000625711">
    <property type="component" value="Unassembled WGS sequence"/>
</dbReference>
<proteinExistence type="predicted"/>
<gene>
    <name evidence="1" type="ORF">GWI33_019586</name>
</gene>
<name>A0A834HRA8_RHYFE</name>